<dbReference type="Pfam" id="PF02518">
    <property type="entry name" value="HATPase_c"/>
    <property type="match status" value="1"/>
</dbReference>
<dbReference type="AlphaFoldDB" id="A0A5C9A2V4"/>
<dbReference type="InterPro" id="IPR011006">
    <property type="entry name" value="CheY-like_superfamily"/>
</dbReference>
<dbReference type="EC" id="2.7.13.3" evidence="4"/>
<gene>
    <name evidence="16" type="ORF">FV139_11260</name>
</gene>
<feature type="transmembrane region" description="Helical" evidence="13">
    <location>
        <begin position="402"/>
        <end position="423"/>
    </location>
</feature>
<dbReference type="Pfam" id="PF00072">
    <property type="entry name" value="Response_reg"/>
    <property type="match status" value="1"/>
</dbReference>
<evidence type="ECO:0000256" key="11">
    <source>
        <dbReference type="PROSITE-ProRule" id="PRU00169"/>
    </source>
</evidence>
<keyword evidence="9 13" id="KW-1133">Transmembrane helix</keyword>
<dbReference type="CDD" id="cd00156">
    <property type="entry name" value="REC"/>
    <property type="match status" value="1"/>
</dbReference>
<dbReference type="Gene3D" id="3.30.450.20">
    <property type="entry name" value="PAS domain"/>
    <property type="match status" value="1"/>
</dbReference>
<dbReference type="SMART" id="SM00448">
    <property type="entry name" value="REC"/>
    <property type="match status" value="1"/>
</dbReference>
<dbReference type="Gene3D" id="1.10.287.130">
    <property type="match status" value="1"/>
</dbReference>
<dbReference type="EMBL" id="VRZA01000003">
    <property type="protein sequence ID" value="TXS94334.1"/>
    <property type="molecule type" value="Genomic_DNA"/>
</dbReference>
<dbReference type="InterPro" id="IPR003594">
    <property type="entry name" value="HATPase_dom"/>
</dbReference>
<name>A0A5C9A2V4_9GAMM</name>
<dbReference type="InterPro" id="IPR036097">
    <property type="entry name" value="HisK_dim/P_sf"/>
</dbReference>
<dbReference type="SUPFAM" id="SSF55874">
    <property type="entry name" value="ATPase domain of HSP90 chaperone/DNA topoisomerase II/histidine kinase"/>
    <property type="match status" value="1"/>
</dbReference>
<feature type="transmembrane region" description="Helical" evidence="13">
    <location>
        <begin position="377"/>
        <end position="396"/>
    </location>
</feature>
<evidence type="ECO:0000256" key="13">
    <source>
        <dbReference type="SAM" id="Phobius"/>
    </source>
</evidence>
<dbReference type="PROSITE" id="PS50109">
    <property type="entry name" value="HIS_KIN"/>
    <property type="match status" value="1"/>
</dbReference>
<dbReference type="GO" id="GO:0005886">
    <property type="term" value="C:plasma membrane"/>
    <property type="evidence" value="ECO:0007669"/>
    <property type="project" value="TreeGrafter"/>
</dbReference>
<dbReference type="GO" id="GO:0022857">
    <property type="term" value="F:transmembrane transporter activity"/>
    <property type="evidence" value="ECO:0007669"/>
    <property type="project" value="InterPro"/>
</dbReference>
<dbReference type="InterPro" id="IPR038377">
    <property type="entry name" value="Na/Glc_symporter_sf"/>
</dbReference>
<evidence type="ECO:0000256" key="8">
    <source>
        <dbReference type="ARBA" id="ARBA00022777"/>
    </source>
</evidence>
<dbReference type="Gene3D" id="3.30.565.10">
    <property type="entry name" value="Histidine kinase-like ATPase, C-terminal domain"/>
    <property type="match status" value="1"/>
</dbReference>
<dbReference type="SMART" id="SM00388">
    <property type="entry name" value="HisKA"/>
    <property type="match status" value="1"/>
</dbReference>
<dbReference type="PROSITE" id="PS50283">
    <property type="entry name" value="NA_SOLUT_SYMP_3"/>
    <property type="match status" value="1"/>
</dbReference>
<feature type="coiled-coil region" evidence="12">
    <location>
        <begin position="747"/>
        <end position="802"/>
    </location>
</feature>
<comment type="similarity">
    <text evidence="3">Belongs to the sodium:solute symporter (SSF) (TC 2.A.21) family.</text>
</comment>
<dbReference type="Gene3D" id="1.20.1730.10">
    <property type="entry name" value="Sodium/glucose cotransporter"/>
    <property type="match status" value="1"/>
</dbReference>
<evidence type="ECO:0000313" key="17">
    <source>
        <dbReference type="Proteomes" id="UP000321039"/>
    </source>
</evidence>
<feature type="transmembrane region" description="Helical" evidence="13">
    <location>
        <begin position="63"/>
        <end position="80"/>
    </location>
</feature>
<keyword evidence="17" id="KW-1185">Reference proteome</keyword>
<dbReference type="GO" id="GO:0000155">
    <property type="term" value="F:phosphorelay sensor kinase activity"/>
    <property type="evidence" value="ECO:0007669"/>
    <property type="project" value="InterPro"/>
</dbReference>
<keyword evidence="6" id="KW-0808">Transferase</keyword>
<evidence type="ECO:0000259" key="15">
    <source>
        <dbReference type="PROSITE" id="PS50110"/>
    </source>
</evidence>
<feature type="transmembrane region" description="Helical" evidence="13">
    <location>
        <begin position="269"/>
        <end position="296"/>
    </location>
</feature>
<dbReference type="SUPFAM" id="SSF52172">
    <property type="entry name" value="CheY-like"/>
    <property type="match status" value="1"/>
</dbReference>
<feature type="transmembrane region" description="Helical" evidence="13">
    <location>
        <begin position="229"/>
        <end position="248"/>
    </location>
</feature>
<dbReference type="Pfam" id="PF12860">
    <property type="entry name" value="PAS_7"/>
    <property type="match status" value="1"/>
</dbReference>
<dbReference type="InterPro" id="IPR005467">
    <property type="entry name" value="His_kinase_dom"/>
</dbReference>
<dbReference type="PROSITE" id="PS50110">
    <property type="entry name" value="RESPONSE_REGULATORY"/>
    <property type="match status" value="1"/>
</dbReference>
<feature type="modified residue" description="4-aspartylphosphate" evidence="11">
    <location>
        <position position="1094"/>
    </location>
</feature>
<dbReference type="CDD" id="cd00082">
    <property type="entry name" value="HisKA"/>
    <property type="match status" value="1"/>
</dbReference>
<feature type="transmembrane region" description="Helical" evidence="13">
    <location>
        <begin position="316"/>
        <end position="345"/>
    </location>
</feature>
<comment type="catalytic activity">
    <reaction evidence="1">
        <text>ATP + protein L-histidine = ADP + protein N-phospho-L-histidine.</text>
        <dbReference type="EC" id="2.7.13.3"/>
    </reaction>
</comment>
<evidence type="ECO:0000256" key="4">
    <source>
        <dbReference type="ARBA" id="ARBA00012438"/>
    </source>
</evidence>
<evidence type="ECO:0000256" key="2">
    <source>
        <dbReference type="ARBA" id="ARBA00004141"/>
    </source>
</evidence>
<dbReference type="InterPro" id="IPR003661">
    <property type="entry name" value="HisK_dim/P_dom"/>
</dbReference>
<feature type="transmembrane region" description="Helical" evidence="13">
    <location>
        <begin position="430"/>
        <end position="452"/>
    </location>
</feature>
<dbReference type="InterPro" id="IPR004358">
    <property type="entry name" value="Sig_transdc_His_kin-like_C"/>
</dbReference>
<evidence type="ECO:0000313" key="16">
    <source>
        <dbReference type="EMBL" id="TXS94334.1"/>
    </source>
</evidence>
<evidence type="ECO:0000256" key="1">
    <source>
        <dbReference type="ARBA" id="ARBA00000085"/>
    </source>
</evidence>
<dbReference type="Gene3D" id="3.40.50.2300">
    <property type="match status" value="1"/>
</dbReference>
<keyword evidence="8" id="KW-0418">Kinase</keyword>
<dbReference type="InterPro" id="IPR036890">
    <property type="entry name" value="HATPase_C_sf"/>
</dbReference>
<organism evidence="16 17">
    <name type="scientific">Parahaliea maris</name>
    <dbReference type="NCBI Taxonomy" id="2716870"/>
    <lineage>
        <taxon>Bacteria</taxon>
        <taxon>Pseudomonadati</taxon>
        <taxon>Pseudomonadota</taxon>
        <taxon>Gammaproteobacteria</taxon>
        <taxon>Cellvibrionales</taxon>
        <taxon>Halieaceae</taxon>
        <taxon>Parahaliea</taxon>
    </lineage>
</organism>
<comment type="caution">
    <text evidence="16">The sequence shown here is derived from an EMBL/GenBank/DDBJ whole genome shotgun (WGS) entry which is preliminary data.</text>
</comment>
<feature type="transmembrane region" description="Helical" evidence="13">
    <location>
        <begin position="32"/>
        <end position="51"/>
    </location>
</feature>
<evidence type="ECO:0000256" key="10">
    <source>
        <dbReference type="ARBA" id="ARBA00023136"/>
    </source>
</evidence>
<dbReference type="PANTHER" id="PTHR43047">
    <property type="entry name" value="TWO-COMPONENT HISTIDINE PROTEIN KINASE"/>
    <property type="match status" value="1"/>
</dbReference>
<dbReference type="Proteomes" id="UP000321039">
    <property type="component" value="Unassembled WGS sequence"/>
</dbReference>
<keyword evidence="7 13" id="KW-0812">Transmembrane</keyword>
<evidence type="ECO:0000256" key="5">
    <source>
        <dbReference type="ARBA" id="ARBA00022553"/>
    </source>
</evidence>
<feature type="transmembrane region" description="Helical" evidence="13">
    <location>
        <begin position="109"/>
        <end position="129"/>
    </location>
</feature>
<dbReference type="SUPFAM" id="SSF55785">
    <property type="entry name" value="PYP-like sensor domain (PAS domain)"/>
    <property type="match status" value="1"/>
</dbReference>
<dbReference type="CDD" id="cd00075">
    <property type="entry name" value="HATPase"/>
    <property type="match status" value="1"/>
</dbReference>
<feature type="transmembrane region" description="Helical" evidence="13">
    <location>
        <begin position="149"/>
        <end position="170"/>
    </location>
</feature>
<dbReference type="PRINTS" id="PR00344">
    <property type="entry name" value="BCTRLSENSOR"/>
</dbReference>
<feature type="domain" description="Histidine kinase" evidence="14">
    <location>
        <begin position="809"/>
        <end position="1025"/>
    </location>
</feature>
<reference evidence="16 17" key="1">
    <citation type="submission" date="2019-08" db="EMBL/GenBank/DDBJ databases">
        <title>Parahaliea maris sp. nov., isolated from the surface seawater.</title>
        <authorList>
            <person name="Liu Y."/>
        </authorList>
    </citation>
    <scope>NUCLEOTIDE SEQUENCE [LARGE SCALE GENOMIC DNA]</scope>
    <source>
        <strain evidence="16 17">HSLHS9</strain>
    </source>
</reference>
<keyword evidence="12" id="KW-0175">Coiled coil</keyword>
<feature type="transmembrane region" description="Helical" evidence="13">
    <location>
        <begin position="191"/>
        <end position="209"/>
    </location>
</feature>
<dbReference type="InterPro" id="IPR001789">
    <property type="entry name" value="Sig_transdc_resp-reg_receiver"/>
</dbReference>
<dbReference type="FunFam" id="3.30.565.10:FF:000049">
    <property type="entry name" value="Two-component sensor histidine kinase"/>
    <property type="match status" value="1"/>
</dbReference>
<dbReference type="Pfam" id="PF00512">
    <property type="entry name" value="HisKA"/>
    <property type="match status" value="1"/>
</dbReference>
<evidence type="ECO:0000256" key="12">
    <source>
        <dbReference type="SAM" id="Coils"/>
    </source>
</evidence>
<dbReference type="SMART" id="SM00387">
    <property type="entry name" value="HATPase_c"/>
    <property type="match status" value="1"/>
</dbReference>
<comment type="subcellular location">
    <subcellularLocation>
        <location evidence="2">Membrane</location>
        <topology evidence="2">Multi-pass membrane protein</topology>
    </subcellularLocation>
</comment>
<evidence type="ECO:0000256" key="9">
    <source>
        <dbReference type="ARBA" id="ARBA00022989"/>
    </source>
</evidence>
<dbReference type="SUPFAM" id="SSF47384">
    <property type="entry name" value="Homodimeric domain of signal transducing histidine kinase"/>
    <property type="match status" value="1"/>
</dbReference>
<keyword evidence="5 11" id="KW-0597">Phosphoprotein</keyword>
<protein>
    <recommendedName>
        <fullName evidence="4">histidine kinase</fullName>
        <ecNumber evidence="4">2.7.13.3</ecNumber>
    </recommendedName>
</protein>
<sequence>MLYIFFLFAVAWRVDRNSDRGLHQTRSPRWRGLVYALSLGVYCSSWTFYGAVGSAAGEPWSHVPIYLGPILVFLLGWPVIRRLMAVGEGHRVTSIADYLGARFGKRQSLAILATAVACAAVLPYIALQFRALAQAWTIVGGEAAPLTDIGMDTALFTAILLAVFTILFGARRLDGHERHQGMMTAIAVESLVKLLAFIFVALLALGYLLGLPDSGSLSASTEALKHFSLSGEFLANTLISGLAVLCLPRQFHVMVVEAQPGTDTRLTRWLFPVYLLLFMLLVIPIGLAGSEVFAVAEGVNPDTYVQLLPLALNSGFGAMAAFVGGISAATGMVIVATVSLAIMLTNEVVAPLLMRFNRNSPAAVLQLGDNLRRTRQIIIVGILLAAWTVTGQLSALPWLAQIGFISFLAAAQLAPALLAGLYWRRAHGIAVMTGILVGLSLWFYCGVLPALLPEHSPLLSYGPLGIDWLRPMGLFGIAGESRLAYATAWSLSLNSLCLVSLSLLLKPSRADIRQTRLFLSHSATIPDDDAEDYELSLIRGSQLQALLLPFVEQDEMQRMWQAFEDRYQQRLLPGDRVPRFVVSQTESVLASMIGASSAHKALEQLESFQQLDYSDLASMVSDASRLNTFNRDLLQTTVESLVQGVSVVDEQLRVVAWNHVYQDMFNYPERFLYIGCPIERVYRYNAERGFLNTNSEQSIEEQIARRLQWLREGSSYRLERTLPDGRLIEIQGKPMPRGGFVTTYIDITRYRDMLAELRDTKEELEQKVVSGSESLSASNALLRQENRLRAEAESQLREANLSKSHYMSAASHDLLQPINAARLFTASLRQQLNTTKDSDATQVVDQIDRSLRRAEQLISELREIARLDSGRYQPQLTDFPAGRLLDALRDEFREDAEGQGQRLTVMPSSLWLHSDEALVHRILQNLLSNALRYAPHAHILVGVRRRPGMAELQVIDTGPGIAERDQVAIFEEFQRLVKSGTGKGDGLGLGLAIVQRCARLLDHPLRLESVVGEGTLFSVTVPLGEARDLPVEDEPRQAQDLAGITLTCLDNEPLVLEGLQRLLEDAGARVITAADRAGLTRAMSEQTPDLILADYHLDAGDTGLDALAAQSGPLPPVVVLSADDSGEVREKVREAGYRFLPKPVNAARLRALILALLRG</sequence>
<keyword evidence="10 13" id="KW-0472">Membrane</keyword>
<proteinExistence type="inferred from homology"/>
<dbReference type="InterPro" id="IPR035965">
    <property type="entry name" value="PAS-like_dom_sf"/>
</dbReference>
<evidence type="ECO:0000256" key="3">
    <source>
        <dbReference type="ARBA" id="ARBA00006434"/>
    </source>
</evidence>
<dbReference type="PANTHER" id="PTHR43047:SF9">
    <property type="entry name" value="HISTIDINE KINASE"/>
    <property type="match status" value="1"/>
</dbReference>
<dbReference type="GO" id="GO:0009927">
    <property type="term" value="F:histidine phosphotransfer kinase activity"/>
    <property type="evidence" value="ECO:0007669"/>
    <property type="project" value="TreeGrafter"/>
</dbReference>
<accession>A0A5C9A2V4</accession>
<dbReference type="InterPro" id="IPR001734">
    <property type="entry name" value="Na/solute_symporter"/>
</dbReference>
<evidence type="ECO:0000259" key="14">
    <source>
        <dbReference type="PROSITE" id="PS50109"/>
    </source>
</evidence>
<evidence type="ECO:0000256" key="7">
    <source>
        <dbReference type="ARBA" id="ARBA00022692"/>
    </source>
</evidence>
<feature type="domain" description="Response regulatory" evidence="15">
    <location>
        <begin position="1045"/>
        <end position="1157"/>
    </location>
</feature>
<evidence type="ECO:0000256" key="6">
    <source>
        <dbReference type="ARBA" id="ARBA00022679"/>
    </source>
</evidence>